<evidence type="ECO:0000313" key="6">
    <source>
        <dbReference type="Proteomes" id="UP000234789"/>
    </source>
</evidence>
<dbReference type="InterPro" id="IPR036388">
    <property type="entry name" value="WH-like_DNA-bd_sf"/>
</dbReference>
<dbReference type="EMBL" id="NFEZ01000004">
    <property type="protein sequence ID" value="PLT45432.1"/>
    <property type="molecule type" value="Genomic_DNA"/>
</dbReference>
<evidence type="ECO:0000313" key="5">
    <source>
        <dbReference type="EMBL" id="PLT45432.1"/>
    </source>
</evidence>
<dbReference type="SUPFAM" id="SSF46785">
    <property type="entry name" value="Winged helix' DNA-binding domain"/>
    <property type="match status" value="1"/>
</dbReference>
<evidence type="ECO:0000256" key="2">
    <source>
        <dbReference type="ARBA" id="ARBA00023125"/>
    </source>
</evidence>
<keyword evidence="6" id="KW-1185">Reference proteome</keyword>
<dbReference type="Proteomes" id="UP000234789">
    <property type="component" value="Unassembled WGS sequence"/>
</dbReference>
<accession>A0A2N5N542</accession>
<keyword evidence="3" id="KW-0804">Transcription</keyword>
<dbReference type="PANTHER" id="PTHR43649:SF12">
    <property type="entry name" value="DIACETYLCHITOBIOSE BINDING PROTEIN DASA"/>
    <property type="match status" value="1"/>
</dbReference>
<dbReference type="RefSeq" id="WP_180968492.1">
    <property type="nucleotide sequence ID" value="NZ_NFEZ01000004.1"/>
</dbReference>
<dbReference type="InterPro" id="IPR050490">
    <property type="entry name" value="Bact_solute-bd_prot1"/>
</dbReference>
<reference evidence="5 6" key="1">
    <citation type="submission" date="2017-05" db="EMBL/GenBank/DDBJ databases">
        <title>Functional genome analysis of Paenibacillus pasadenensis strain R16: insights on endophytic life style and antifungal activity.</title>
        <authorList>
            <person name="Passera A."/>
            <person name="Marcolungo L."/>
            <person name="Casati P."/>
            <person name="Brasca M."/>
            <person name="Quaglino F."/>
            <person name="Delledonne M."/>
        </authorList>
    </citation>
    <scope>NUCLEOTIDE SEQUENCE [LARGE SCALE GENOMIC DNA]</scope>
    <source>
        <strain evidence="5 6">R16</strain>
    </source>
</reference>
<dbReference type="Pfam" id="PF13416">
    <property type="entry name" value="SBP_bac_8"/>
    <property type="match status" value="1"/>
</dbReference>
<evidence type="ECO:0000259" key="4">
    <source>
        <dbReference type="PROSITE" id="PS50949"/>
    </source>
</evidence>
<proteinExistence type="predicted"/>
<gene>
    <name evidence="5" type="ORF">B8V81_3863</name>
</gene>
<feature type="domain" description="HTH gntR-type" evidence="4">
    <location>
        <begin position="1"/>
        <end position="63"/>
    </location>
</feature>
<dbReference type="AlphaFoldDB" id="A0A2N5N542"/>
<evidence type="ECO:0000256" key="3">
    <source>
        <dbReference type="ARBA" id="ARBA00023163"/>
    </source>
</evidence>
<keyword evidence="2" id="KW-0238">DNA-binding</keyword>
<dbReference type="Gene3D" id="3.40.190.10">
    <property type="entry name" value="Periplasmic binding protein-like II"/>
    <property type="match status" value="1"/>
</dbReference>
<dbReference type="GO" id="GO:0003700">
    <property type="term" value="F:DNA-binding transcription factor activity"/>
    <property type="evidence" value="ECO:0007669"/>
    <property type="project" value="InterPro"/>
</dbReference>
<dbReference type="InterPro" id="IPR036390">
    <property type="entry name" value="WH_DNA-bd_sf"/>
</dbReference>
<keyword evidence="1" id="KW-0805">Transcription regulation</keyword>
<dbReference type="Gene3D" id="1.10.10.10">
    <property type="entry name" value="Winged helix-like DNA-binding domain superfamily/Winged helix DNA-binding domain"/>
    <property type="match status" value="1"/>
</dbReference>
<organism evidence="5 6">
    <name type="scientific">Paenibacillus pasadenensis</name>
    <dbReference type="NCBI Taxonomy" id="217090"/>
    <lineage>
        <taxon>Bacteria</taxon>
        <taxon>Bacillati</taxon>
        <taxon>Bacillota</taxon>
        <taxon>Bacilli</taxon>
        <taxon>Bacillales</taxon>
        <taxon>Paenibacillaceae</taxon>
        <taxon>Paenibacillus</taxon>
    </lineage>
</organism>
<dbReference type="PRINTS" id="PR00035">
    <property type="entry name" value="HTHGNTR"/>
</dbReference>
<dbReference type="SMART" id="SM00345">
    <property type="entry name" value="HTH_GNTR"/>
    <property type="match status" value="1"/>
</dbReference>
<dbReference type="Pfam" id="PF00392">
    <property type="entry name" value="GntR"/>
    <property type="match status" value="1"/>
</dbReference>
<dbReference type="InterPro" id="IPR006059">
    <property type="entry name" value="SBP"/>
</dbReference>
<dbReference type="CDD" id="cd07377">
    <property type="entry name" value="WHTH_GntR"/>
    <property type="match status" value="1"/>
</dbReference>
<sequence length="444" mass="50377">MIDQLRDRILDGTYKPGEFLPSESELVQLYGLSNKSIRKGLDELVAEGLIVKVNRVGSKVTEKGHESTVVTLGVSSSIEKDIFLSKLLDDFNELYPHIRVKIMTITITNYTSQIESYLENEVIDVFTQNSLHFQELKESGALSMLEPLKAEKEIYPFLNDVFSHQSLQYAVPIVFSPIVLAYNRTHFSEAQVPEPDGSWTWEDALKHAETLSRGADGRLGLYFIMVSSLRWPVFLMQSGEEIGPDPSGGFRLQGSKLLESIRLCKRIIKAQDNYLGFLIEDNKDVMDLFRQGKVSMMLASYMALNELKDSSIDFDLSPAPFIEAPATMLHTIGVSMRKTDHVAARLLVDYLASSRAQGMIRKWTNSIPAVRSLNEIRLEERDSINRPSRYPLFREIMATYSSRSRLNLSAEAFDQLGRLLKRYWSDLITEEELCAKVEELLVNG</sequence>
<dbReference type="InterPro" id="IPR000524">
    <property type="entry name" value="Tscrpt_reg_HTH_GntR"/>
</dbReference>
<name>A0A2N5N542_9BACL</name>
<dbReference type="GO" id="GO:0003677">
    <property type="term" value="F:DNA binding"/>
    <property type="evidence" value="ECO:0007669"/>
    <property type="project" value="UniProtKB-KW"/>
</dbReference>
<dbReference type="SUPFAM" id="SSF53850">
    <property type="entry name" value="Periplasmic binding protein-like II"/>
    <property type="match status" value="1"/>
</dbReference>
<dbReference type="PANTHER" id="PTHR43649">
    <property type="entry name" value="ARABINOSE-BINDING PROTEIN-RELATED"/>
    <property type="match status" value="1"/>
</dbReference>
<evidence type="ECO:0000256" key="1">
    <source>
        <dbReference type="ARBA" id="ARBA00023015"/>
    </source>
</evidence>
<comment type="caution">
    <text evidence="5">The sequence shown here is derived from an EMBL/GenBank/DDBJ whole genome shotgun (WGS) entry which is preliminary data.</text>
</comment>
<dbReference type="PROSITE" id="PS50949">
    <property type="entry name" value="HTH_GNTR"/>
    <property type="match status" value="1"/>
</dbReference>
<protein>
    <submittedName>
        <fullName evidence="5">N-Acetyl-D-glucosamine ABC transport system, sugar-binding protein</fullName>
    </submittedName>
</protein>